<protein>
    <submittedName>
        <fullName evidence="2">Uncharacterized protein</fullName>
    </submittedName>
</protein>
<accession>A0ABU3LJQ5</accession>
<reference evidence="3" key="1">
    <citation type="submission" date="2023-07" db="EMBL/GenBank/DDBJ databases">
        <title>Draft genome sequence of the endophytic actinobacterium Streptomyces justiciae WPN32, a potential antibiotic producer.</title>
        <authorList>
            <person name="Yasawong M."/>
            <person name="Pana W."/>
            <person name="Ganta P."/>
            <person name="Santapan N."/>
            <person name="Songngamsuk T."/>
            <person name="Phatcharaharikarn M."/>
            <person name="Kerdtoob S."/>
            <person name="Nantapong N."/>
        </authorList>
    </citation>
    <scope>NUCLEOTIDE SEQUENCE [LARGE SCALE GENOMIC DNA]</scope>
    <source>
        <strain evidence="3">WPN32</strain>
    </source>
</reference>
<feature type="transmembrane region" description="Helical" evidence="1">
    <location>
        <begin position="21"/>
        <end position="41"/>
    </location>
</feature>
<feature type="transmembrane region" description="Helical" evidence="1">
    <location>
        <begin position="53"/>
        <end position="76"/>
    </location>
</feature>
<keyword evidence="3" id="KW-1185">Reference proteome</keyword>
<dbReference type="Proteomes" id="UP001257948">
    <property type="component" value="Unassembled WGS sequence"/>
</dbReference>
<keyword evidence="1" id="KW-0812">Transmembrane</keyword>
<sequence length="312" mass="33598">MGWGETRRQLADAWKWSELHTAAATAALQVPVFWLIAWLTTINDDDYGSGINALAGAVLLLVLVLLPFLTTLYAALFTMPTLVLARVAARRLRGPEWLWQLGAVILVSVCWVLVMAGWSAPVPALLGATGMLTAFALLPLLAVAYARRRARIKGRAWGFLGVWLRSACATLGLCVLIVGGAIAATFAGLLKEYEPPTLSAEQLTGVWHGDGGAVLNLRAGGRVEFTDLPLEDPDGWESVRCDGTGTWTVDRGGRDDAYAGEGPEERDGVVVRLDGGCGEQTYWTIGGTEHDPELFVLFGDPDVGDLRILKKK</sequence>
<evidence type="ECO:0000313" key="2">
    <source>
        <dbReference type="EMBL" id="MDT7839273.1"/>
    </source>
</evidence>
<gene>
    <name evidence="2" type="ORF">RQC66_00865</name>
</gene>
<dbReference type="EMBL" id="JAVTLL010000001">
    <property type="protein sequence ID" value="MDT7839273.1"/>
    <property type="molecule type" value="Genomic_DNA"/>
</dbReference>
<dbReference type="RefSeq" id="WP_314196936.1">
    <property type="nucleotide sequence ID" value="NZ_JAVTLL010000001.1"/>
</dbReference>
<feature type="transmembrane region" description="Helical" evidence="1">
    <location>
        <begin position="124"/>
        <end position="146"/>
    </location>
</feature>
<organism evidence="2 3">
    <name type="scientific">Streptomyces justiciae</name>
    <dbReference type="NCBI Taxonomy" id="2780140"/>
    <lineage>
        <taxon>Bacteria</taxon>
        <taxon>Bacillati</taxon>
        <taxon>Actinomycetota</taxon>
        <taxon>Actinomycetes</taxon>
        <taxon>Kitasatosporales</taxon>
        <taxon>Streptomycetaceae</taxon>
        <taxon>Streptomyces</taxon>
    </lineage>
</organism>
<name>A0ABU3LJQ5_9ACTN</name>
<feature type="transmembrane region" description="Helical" evidence="1">
    <location>
        <begin position="167"/>
        <end position="190"/>
    </location>
</feature>
<evidence type="ECO:0000256" key="1">
    <source>
        <dbReference type="SAM" id="Phobius"/>
    </source>
</evidence>
<feature type="transmembrane region" description="Helical" evidence="1">
    <location>
        <begin position="97"/>
        <end position="118"/>
    </location>
</feature>
<evidence type="ECO:0000313" key="3">
    <source>
        <dbReference type="Proteomes" id="UP001257948"/>
    </source>
</evidence>
<keyword evidence="1" id="KW-0472">Membrane</keyword>
<comment type="caution">
    <text evidence="2">The sequence shown here is derived from an EMBL/GenBank/DDBJ whole genome shotgun (WGS) entry which is preliminary data.</text>
</comment>
<proteinExistence type="predicted"/>
<keyword evidence="1" id="KW-1133">Transmembrane helix</keyword>